<dbReference type="AlphaFoldDB" id="A0A811V412"/>
<comment type="caution">
    <text evidence="1">The sequence shown here is derived from an EMBL/GenBank/DDBJ whole genome shotgun (WGS) entry which is preliminary data.</text>
</comment>
<dbReference type="Proteomes" id="UP000606786">
    <property type="component" value="Unassembled WGS sequence"/>
</dbReference>
<sequence length="52" mass="6008">MDGLGVTDRHSVWDRTGMLQKHSHTYTRAISYTVSHVEVVSRCCYRRARARG</sequence>
<dbReference type="EMBL" id="CAJHJT010000034">
    <property type="protein sequence ID" value="CAD7005288.1"/>
    <property type="molecule type" value="Genomic_DNA"/>
</dbReference>
<evidence type="ECO:0000313" key="2">
    <source>
        <dbReference type="Proteomes" id="UP000606786"/>
    </source>
</evidence>
<proteinExistence type="predicted"/>
<feature type="non-terminal residue" evidence="1">
    <location>
        <position position="52"/>
    </location>
</feature>
<protein>
    <submittedName>
        <fullName evidence="1">(Mediterranean fruit fly) hypothetical protein</fullName>
    </submittedName>
</protein>
<name>A0A811V412_CERCA</name>
<keyword evidence="2" id="KW-1185">Reference proteome</keyword>
<reference evidence="1" key="1">
    <citation type="submission" date="2020-11" db="EMBL/GenBank/DDBJ databases">
        <authorList>
            <person name="Whitehead M."/>
        </authorList>
    </citation>
    <scope>NUCLEOTIDE SEQUENCE</scope>
    <source>
        <strain evidence="1">EGII</strain>
    </source>
</reference>
<gene>
    <name evidence="1" type="ORF">CCAP1982_LOCUS13645</name>
</gene>
<evidence type="ECO:0000313" key="1">
    <source>
        <dbReference type="EMBL" id="CAD7005288.1"/>
    </source>
</evidence>
<organism evidence="1 2">
    <name type="scientific">Ceratitis capitata</name>
    <name type="common">Mediterranean fruit fly</name>
    <name type="synonym">Tephritis capitata</name>
    <dbReference type="NCBI Taxonomy" id="7213"/>
    <lineage>
        <taxon>Eukaryota</taxon>
        <taxon>Metazoa</taxon>
        <taxon>Ecdysozoa</taxon>
        <taxon>Arthropoda</taxon>
        <taxon>Hexapoda</taxon>
        <taxon>Insecta</taxon>
        <taxon>Pterygota</taxon>
        <taxon>Neoptera</taxon>
        <taxon>Endopterygota</taxon>
        <taxon>Diptera</taxon>
        <taxon>Brachycera</taxon>
        <taxon>Muscomorpha</taxon>
        <taxon>Tephritoidea</taxon>
        <taxon>Tephritidae</taxon>
        <taxon>Ceratitis</taxon>
        <taxon>Ceratitis</taxon>
    </lineage>
</organism>
<accession>A0A811V412</accession>